<dbReference type="STRING" id="104259.A0A0F7VHA8"/>
<name>A0A0F7VHA8_PENBI</name>
<dbReference type="AlphaFoldDB" id="A0A0F7VHA8"/>
<dbReference type="OrthoDB" id="6499973at2759"/>
<keyword evidence="3" id="KW-1185">Reference proteome</keyword>
<reference evidence="3" key="1">
    <citation type="journal article" date="2015" name="Genome Announc.">
        <title>Draft genome sequence of the fungus Penicillium brasilianum MG11.</title>
        <authorList>
            <person name="Horn F."/>
            <person name="Linde J."/>
            <person name="Mattern D.J."/>
            <person name="Walther G."/>
            <person name="Guthke R."/>
            <person name="Brakhage A.A."/>
            <person name="Valiante V."/>
        </authorList>
    </citation>
    <scope>NUCLEOTIDE SEQUENCE [LARGE SCALE GENOMIC DNA]</scope>
    <source>
        <strain evidence="3">MG11</strain>
    </source>
</reference>
<protein>
    <submittedName>
        <fullName evidence="2">Uncharacterized protein</fullName>
    </submittedName>
</protein>
<gene>
    <name evidence="2" type="ORF">PMG11_04184</name>
</gene>
<proteinExistence type="predicted"/>
<keyword evidence="1" id="KW-0732">Signal</keyword>
<evidence type="ECO:0000313" key="2">
    <source>
        <dbReference type="EMBL" id="CEO59510.1"/>
    </source>
</evidence>
<dbReference type="EMBL" id="CDHK01000003">
    <property type="protein sequence ID" value="CEO59510.1"/>
    <property type="molecule type" value="Genomic_DNA"/>
</dbReference>
<sequence>MDLYILLYYLLLLLLFEYFVAYHYPNMTSDVPTSTSSPPTRDPAEINKLVTEWDDSSFYHHSSWSERWSHPEFVGHYSNNWLKSPWIKQTKRHPRRFLYPSVPSSFPWGYIIYRTVYTAESDELWPIAMNKLARVMNNSIDSDLHAELRYKEPEDPEPDADAERLVKEAHKNVVFSDKQFWNGASIEQVRRHFSEYLHASKGRGAGRFEGCLFIDEQSLKSIINSPEPQPWFGEREPKQRSQPWGFVGMVDGRYPENRYEPHYTGYMRVEILSLWSLYYEFQMKDMQELCPSVSDGLIPVYDSGTGKAQDEEGHVFPTAADRRPRLF</sequence>
<evidence type="ECO:0000256" key="1">
    <source>
        <dbReference type="SAM" id="SignalP"/>
    </source>
</evidence>
<feature type="signal peptide" evidence="1">
    <location>
        <begin position="1"/>
        <end position="21"/>
    </location>
</feature>
<dbReference type="Proteomes" id="UP000042958">
    <property type="component" value="Unassembled WGS sequence"/>
</dbReference>
<feature type="chain" id="PRO_5002523996" evidence="1">
    <location>
        <begin position="22"/>
        <end position="327"/>
    </location>
</feature>
<organism evidence="2 3">
    <name type="scientific">Penicillium brasilianum</name>
    <dbReference type="NCBI Taxonomy" id="104259"/>
    <lineage>
        <taxon>Eukaryota</taxon>
        <taxon>Fungi</taxon>
        <taxon>Dikarya</taxon>
        <taxon>Ascomycota</taxon>
        <taxon>Pezizomycotina</taxon>
        <taxon>Eurotiomycetes</taxon>
        <taxon>Eurotiomycetidae</taxon>
        <taxon>Eurotiales</taxon>
        <taxon>Aspergillaceae</taxon>
        <taxon>Penicillium</taxon>
    </lineage>
</organism>
<accession>A0A0F7VHA8</accession>
<evidence type="ECO:0000313" key="3">
    <source>
        <dbReference type="Proteomes" id="UP000042958"/>
    </source>
</evidence>